<proteinExistence type="predicted"/>
<feature type="domain" description="DUF1508" evidence="1">
    <location>
        <begin position="10"/>
        <end position="57"/>
    </location>
</feature>
<evidence type="ECO:0000313" key="2">
    <source>
        <dbReference type="EMBL" id="SIN95616.1"/>
    </source>
</evidence>
<sequence>MAGTFELYEDASGQFRFRLKTGNGQTIAASEAYTTKAAAKNGIESVRSNAPDAPIVDQTE</sequence>
<dbReference type="Proteomes" id="UP000184699">
    <property type="component" value="Unassembled WGS sequence"/>
</dbReference>
<evidence type="ECO:0000259" key="1">
    <source>
        <dbReference type="Pfam" id="PF07411"/>
    </source>
</evidence>
<dbReference type="AlphaFoldDB" id="A0A1N6FK61"/>
<organism evidence="2 3">
    <name type="scientific">Agromyces cerinus subsp. cerinus</name>
    <dbReference type="NCBI Taxonomy" id="232089"/>
    <lineage>
        <taxon>Bacteria</taxon>
        <taxon>Bacillati</taxon>
        <taxon>Actinomycetota</taxon>
        <taxon>Actinomycetes</taxon>
        <taxon>Micrococcales</taxon>
        <taxon>Microbacteriaceae</taxon>
        <taxon>Agromyces</taxon>
    </lineage>
</organism>
<dbReference type="SUPFAM" id="SSF160113">
    <property type="entry name" value="YegP-like"/>
    <property type="match status" value="1"/>
</dbReference>
<evidence type="ECO:0000313" key="3">
    <source>
        <dbReference type="Proteomes" id="UP000184699"/>
    </source>
</evidence>
<keyword evidence="3" id="KW-1185">Reference proteome</keyword>
<dbReference type="Pfam" id="PF07411">
    <property type="entry name" value="DUF1508"/>
    <property type="match status" value="1"/>
</dbReference>
<dbReference type="InterPro" id="IPR036913">
    <property type="entry name" value="YegP-like_sf"/>
</dbReference>
<dbReference type="STRING" id="232089.SAMN05443544_2106"/>
<dbReference type="EMBL" id="FSRJ01000002">
    <property type="protein sequence ID" value="SIN95616.1"/>
    <property type="molecule type" value="Genomic_DNA"/>
</dbReference>
<gene>
    <name evidence="2" type="ORF">SAMN05443544_2106</name>
</gene>
<dbReference type="InterPro" id="IPR051141">
    <property type="entry name" value="UPF0339_domain"/>
</dbReference>
<accession>A0A1N6FK61</accession>
<protein>
    <recommendedName>
        <fullName evidence="1">DUF1508 domain-containing protein</fullName>
    </recommendedName>
</protein>
<dbReference type="InterPro" id="IPR010879">
    <property type="entry name" value="DUF1508"/>
</dbReference>
<dbReference type="RefSeq" id="WP_074260215.1">
    <property type="nucleotide sequence ID" value="NZ_FSRJ01000002.1"/>
</dbReference>
<name>A0A1N6FK61_9MICO</name>
<dbReference type="PANTHER" id="PTHR40606:SF1">
    <property type="entry name" value="UPF0339 PROTEIN YEGP"/>
    <property type="match status" value="1"/>
</dbReference>
<dbReference type="Gene3D" id="2.30.29.80">
    <property type="match status" value="1"/>
</dbReference>
<dbReference type="PANTHER" id="PTHR40606">
    <property type="match status" value="1"/>
</dbReference>
<reference evidence="3" key="1">
    <citation type="submission" date="2016-11" db="EMBL/GenBank/DDBJ databases">
        <authorList>
            <person name="Varghese N."/>
            <person name="Submissions S."/>
        </authorList>
    </citation>
    <scope>NUCLEOTIDE SEQUENCE [LARGE SCALE GENOMIC DNA]</scope>
    <source>
        <strain evidence="3">DSM 8595</strain>
    </source>
</reference>